<evidence type="ECO:0000313" key="10">
    <source>
        <dbReference type="Proteomes" id="UP000325313"/>
    </source>
</evidence>
<evidence type="ECO:0000256" key="2">
    <source>
        <dbReference type="ARBA" id="ARBA00022771"/>
    </source>
</evidence>
<dbReference type="PANTHER" id="PTHR45969">
    <property type="entry name" value="RING ZINC FINGER PROTEIN-RELATED"/>
    <property type="match status" value="1"/>
</dbReference>
<comment type="caution">
    <text evidence="7">The sequence shown here is derived from an EMBL/GenBank/DDBJ whole genome shotgun (WGS) entry which is preliminary data.</text>
</comment>
<dbReference type="EMBL" id="VDEP01000109">
    <property type="protein sequence ID" value="KAA1130434.1"/>
    <property type="molecule type" value="Genomic_DNA"/>
</dbReference>
<dbReference type="SUPFAM" id="SSF57850">
    <property type="entry name" value="RING/U-box"/>
    <property type="match status" value="1"/>
</dbReference>
<evidence type="ECO:0000313" key="7">
    <source>
        <dbReference type="EMBL" id="KAA1116187.1"/>
    </source>
</evidence>
<reference evidence="9 10" key="1">
    <citation type="submission" date="2019-05" db="EMBL/GenBank/DDBJ databases">
        <title>Emergence of the Ug99 lineage of the wheat stem rust pathogen through somatic hybridization.</title>
        <authorList>
            <person name="Li F."/>
            <person name="Upadhyaya N.M."/>
            <person name="Sperschneider J."/>
            <person name="Matny O."/>
            <person name="Nguyen-Phuc H."/>
            <person name="Mago R."/>
            <person name="Raley C."/>
            <person name="Miller M.E."/>
            <person name="Silverstein K.A.T."/>
            <person name="Henningsen E."/>
            <person name="Hirsch C.D."/>
            <person name="Visser B."/>
            <person name="Pretorius Z.A."/>
            <person name="Steffenson B.J."/>
            <person name="Schwessinger B."/>
            <person name="Dodds P.N."/>
            <person name="Figueroa M."/>
        </authorList>
    </citation>
    <scope>NUCLEOTIDE SEQUENCE [LARGE SCALE GENOMIC DNA]</scope>
    <source>
        <strain evidence="7">21-0</strain>
        <strain evidence="8 10">Ug99</strain>
    </source>
</reference>
<dbReference type="Proteomes" id="UP000324748">
    <property type="component" value="Unassembled WGS sequence"/>
</dbReference>
<dbReference type="Gene3D" id="3.30.40.10">
    <property type="entry name" value="Zinc/RING finger domain, C3HC4 (zinc finger)"/>
    <property type="match status" value="1"/>
</dbReference>
<dbReference type="InterPro" id="IPR001841">
    <property type="entry name" value="Znf_RING"/>
</dbReference>
<name>A0A5B0QSD7_PUCGR</name>
<organism evidence="7 9">
    <name type="scientific">Puccinia graminis f. sp. tritici</name>
    <dbReference type="NCBI Taxonomy" id="56615"/>
    <lineage>
        <taxon>Eukaryota</taxon>
        <taxon>Fungi</taxon>
        <taxon>Dikarya</taxon>
        <taxon>Basidiomycota</taxon>
        <taxon>Pucciniomycotina</taxon>
        <taxon>Pucciniomycetes</taxon>
        <taxon>Pucciniales</taxon>
        <taxon>Pucciniaceae</taxon>
        <taxon>Puccinia</taxon>
    </lineage>
</organism>
<evidence type="ECO:0000256" key="1">
    <source>
        <dbReference type="ARBA" id="ARBA00022723"/>
    </source>
</evidence>
<keyword evidence="1" id="KW-0479">Metal-binding</keyword>
<evidence type="ECO:0000313" key="9">
    <source>
        <dbReference type="Proteomes" id="UP000324748"/>
    </source>
</evidence>
<evidence type="ECO:0000256" key="3">
    <source>
        <dbReference type="ARBA" id="ARBA00022833"/>
    </source>
</evidence>
<proteinExistence type="predicted"/>
<sequence length="196" mass="22346">MLLVPRIMLLQVMVLVTPTINATEQTDLSNSVGPKAPLKSHHQHMKRMELAEHNQYSSELCTICREQLGANSREWPICKHLYHFNCIDEWRKGEDEENNQCPNCRSTDTTLAAQKEAQFRLRHDDRRGLSRVYVASTSSNQSRPPSLSDLSCRWCGGSMRRARVPPASGQWTFRVKLVCERCNSPVMVHPSALSDL</sequence>
<evidence type="ECO:0000256" key="4">
    <source>
        <dbReference type="PROSITE-ProRule" id="PRU00175"/>
    </source>
</evidence>
<dbReference type="EMBL" id="VSWC01000003">
    <property type="protein sequence ID" value="KAA1116187.1"/>
    <property type="molecule type" value="Genomic_DNA"/>
</dbReference>
<dbReference type="PANTHER" id="PTHR45969:SF71">
    <property type="entry name" value="CHROMOSOME UNDETERMINED SCAFFOLD_5, WHOLE GENOME SHOTGUN SEQUENCE"/>
    <property type="match status" value="1"/>
</dbReference>
<dbReference type="PROSITE" id="PS50089">
    <property type="entry name" value="ZF_RING_2"/>
    <property type="match status" value="1"/>
</dbReference>
<dbReference type="GO" id="GO:0008270">
    <property type="term" value="F:zinc ion binding"/>
    <property type="evidence" value="ECO:0007669"/>
    <property type="project" value="UniProtKB-KW"/>
</dbReference>
<feature type="chain" id="PRO_5033847826" description="RING-type domain-containing protein" evidence="5">
    <location>
        <begin position="23"/>
        <end position="196"/>
    </location>
</feature>
<keyword evidence="3" id="KW-0862">Zinc</keyword>
<protein>
    <recommendedName>
        <fullName evidence="6">RING-type domain-containing protein</fullName>
    </recommendedName>
</protein>
<dbReference type="InterPro" id="IPR013083">
    <property type="entry name" value="Znf_RING/FYVE/PHD"/>
</dbReference>
<evidence type="ECO:0000259" key="6">
    <source>
        <dbReference type="PROSITE" id="PS50089"/>
    </source>
</evidence>
<keyword evidence="5" id="KW-0732">Signal</keyword>
<dbReference type="Pfam" id="PF13639">
    <property type="entry name" value="zf-RING_2"/>
    <property type="match status" value="1"/>
</dbReference>
<accession>A0A5B0QSD7</accession>
<evidence type="ECO:0000313" key="8">
    <source>
        <dbReference type="EMBL" id="KAA1130434.1"/>
    </source>
</evidence>
<evidence type="ECO:0000256" key="5">
    <source>
        <dbReference type="SAM" id="SignalP"/>
    </source>
</evidence>
<feature type="signal peptide" evidence="5">
    <location>
        <begin position="1"/>
        <end position="22"/>
    </location>
</feature>
<dbReference type="SMART" id="SM00184">
    <property type="entry name" value="RING"/>
    <property type="match status" value="1"/>
</dbReference>
<gene>
    <name evidence="7" type="ORF">PGT21_003910</name>
    <name evidence="8" type="ORF">PGTUg99_018480</name>
</gene>
<dbReference type="Proteomes" id="UP000325313">
    <property type="component" value="Unassembled WGS sequence"/>
</dbReference>
<dbReference type="AlphaFoldDB" id="A0A5B0QSD7"/>
<keyword evidence="9" id="KW-1185">Reference proteome</keyword>
<dbReference type="OrthoDB" id="8062037at2759"/>
<keyword evidence="2 4" id="KW-0863">Zinc-finger</keyword>
<feature type="domain" description="RING-type" evidence="6">
    <location>
        <begin position="61"/>
        <end position="105"/>
    </location>
</feature>